<feature type="compositionally biased region" description="Basic and acidic residues" evidence="1">
    <location>
        <begin position="314"/>
        <end position="329"/>
    </location>
</feature>
<dbReference type="InterPro" id="IPR028919">
    <property type="entry name" value="Viral_movement"/>
</dbReference>
<dbReference type="OrthoDB" id="8566at10239"/>
<evidence type="ECO:0000313" key="2">
    <source>
        <dbReference type="EMBL" id="AFV57241.1"/>
    </source>
</evidence>
<proteinExistence type="predicted"/>
<dbReference type="EMBL" id="JX173277">
    <property type="protein sequence ID" value="AFV57241.1"/>
    <property type="molecule type" value="Genomic_RNA"/>
</dbReference>
<evidence type="ECO:0000313" key="3">
    <source>
        <dbReference type="Proteomes" id="UP000201886"/>
    </source>
</evidence>
<reference evidence="2 3" key="1">
    <citation type="journal article" date="2013" name="Virus Res.">
        <title>Exotic and indigenous viruses infect wild populations and captive collections of temperate terrestrial orchids (Diuris species) in Australia.</title>
        <authorList>
            <person name="Wylie S.J."/>
            <person name="Li H."/>
            <person name="Dixon K.W."/>
            <person name="Richards H."/>
            <person name="Jones M.G."/>
        </authorList>
    </citation>
    <scope>NUCLEOTIDE SEQUENCE [LARGE SCALE GENOMIC DNA]</scope>
    <source>
        <strain evidence="2">SW3.3</strain>
    </source>
</reference>
<dbReference type="RefSeq" id="YP_006905849.1">
    <property type="nucleotide sequence ID" value="NC_019030.1"/>
</dbReference>
<dbReference type="KEGG" id="vg:13897332"/>
<evidence type="ECO:0000256" key="1">
    <source>
        <dbReference type="SAM" id="MobiDB-lite"/>
    </source>
</evidence>
<name>K4P1H7_9VIRU</name>
<feature type="region of interest" description="Disordered" evidence="1">
    <location>
        <begin position="314"/>
        <end position="346"/>
    </location>
</feature>
<keyword evidence="3" id="KW-1185">Reference proteome</keyword>
<dbReference type="GeneID" id="13897332"/>
<protein>
    <submittedName>
        <fullName evidence="2">p30-like movement protein</fullName>
    </submittedName>
</protein>
<sequence>MQFTNSSKFIEKFDNGKRNIKCIKFEDVYNDGGYTKDQKVGPAMCSESSISIKSESGENQIIKGFSIVEANWIQNERNKGKYQRVNVGAIIISIHKLGYYEGEKNKGRCFLADGRRKGPTCIIKAFEFDISKGPAHFVLAPNAVFDINDELLTSACELFFQFDDVEYRAGSLPFAIEIGAIYRMCNVFNCHHTLGVPGRKGSVGSSYQEIHATKKLGQLDESKIYHEFEKAKVAGRVSSVGCDYDTTYEDGKRNLCSPWKKRGPLSFRKYSIEINGNGEIENFHQIRSDDVEVDERRVFENVLDSEVGFACKSSDREGNDWKVSEHGRGSESSSSGLGKFDSRIPGRSLWRKDQEVEEENAVKDSLANQIKGNISDSWAC</sequence>
<dbReference type="Proteomes" id="UP000201886">
    <property type="component" value="Genome"/>
</dbReference>
<organism evidence="2 3">
    <name type="scientific">Diuris virus B</name>
    <dbReference type="NCBI Taxonomy" id="1247116"/>
    <lineage>
        <taxon>Viruses</taxon>
        <taxon>Riboviria</taxon>
        <taxon>Orthornavirae</taxon>
        <taxon>Kitrinoviricota</taxon>
        <taxon>Alsuviricetes</taxon>
        <taxon>Tymovirales</taxon>
        <taxon>Betaflexiviridae</taxon>
        <taxon>Trivirinae</taxon>
        <taxon>Divavirus</taxon>
        <taxon>Divavirus betadiuris</taxon>
    </lineage>
</organism>
<dbReference type="Pfam" id="PF01107">
    <property type="entry name" value="MP"/>
    <property type="match status" value="1"/>
</dbReference>
<accession>K4P1H7</accession>